<reference evidence="1" key="1">
    <citation type="submission" date="2025-08" db="UniProtKB">
        <authorList>
            <consortium name="Ensembl"/>
        </authorList>
    </citation>
    <scope>IDENTIFICATION</scope>
</reference>
<sequence length="145" mass="16088">MAGSGTAAGTDAGNEVRSVLTAPASEECAEKTFLSLRGQMAHQEKSFNSMCGADVSSTCIYRKRSSVPFRDTVTLELRTQRTVICRDFRHYIHAHAHLPLPQLQGDPDWNHCSSKCTAFPLSKMVQFNVLKVTKAADNKKQLQQF</sequence>
<organism evidence="1 2">
    <name type="scientific">Buteo japonicus</name>
    <dbReference type="NCBI Taxonomy" id="224669"/>
    <lineage>
        <taxon>Eukaryota</taxon>
        <taxon>Metazoa</taxon>
        <taxon>Chordata</taxon>
        <taxon>Craniata</taxon>
        <taxon>Vertebrata</taxon>
        <taxon>Euteleostomi</taxon>
        <taxon>Archelosauria</taxon>
        <taxon>Archosauria</taxon>
        <taxon>Dinosauria</taxon>
        <taxon>Saurischia</taxon>
        <taxon>Theropoda</taxon>
        <taxon>Coelurosauria</taxon>
        <taxon>Aves</taxon>
        <taxon>Neognathae</taxon>
        <taxon>Neoaves</taxon>
        <taxon>Telluraves</taxon>
        <taxon>Accipitrimorphae</taxon>
        <taxon>Accipitriformes</taxon>
        <taxon>Accipitridae</taxon>
        <taxon>Accipitrinae</taxon>
        <taxon>Buteo</taxon>
    </lineage>
</organism>
<dbReference type="AlphaFoldDB" id="A0A8C0BN24"/>
<evidence type="ECO:0000313" key="2">
    <source>
        <dbReference type="Proteomes" id="UP000694555"/>
    </source>
</evidence>
<evidence type="ECO:0000313" key="1">
    <source>
        <dbReference type="Ensembl" id="ENSBJAP00000019747.1"/>
    </source>
</evidence>
<protein>
    <submittedName>
        <fullName evidence="1">Uncharacterized protein</fullName>
    </submittedName>
</protein>
<dbReference type="Ensembl" id="ENSBJAT00000020305.1">
    <property type="protein sequence ID" value="ENSBJAP00000019747.1"/>
    <property type="gene ID" value="ENSBJAG00000012987.1"/>
</dbReference>
<name>A0A8C0BN24_9AVES</name>
<keyword evidence="2" id="KW-1185">Reference proteome</keyword>
<dbReference type="Proteomes" id="UP000694555">
    <property type="component" value="Unplaced"/>
</dbReference>
<accession>A0A8C0BN24</accession>
<reference evidence="1" key="2">
    <citation type="submission" date="2025-09" db="UniProtKB">
        <authorList>
            <consortium name="Ensembl"/>
        </authorList>
    </citation>
    <scope>IDENTIFICATION</scope>
</reference>
<proteinExistence type="predicted"/>